<accession>A0A024UE14</accession>
<feature type="repeat" description="RCC1" evidence="3">
    <location>
        <begin position="780"/>
        <end position="829"/>
    </location>
</feature>
<feature type="repeat" description="RCC1" evidence="3">
    <location>
        <begin position="488"/>
        <end position="539"/>
    </location>
</feature>
<evidence type="ECO:0000256" key="2">
    <source>
        <dbReference type="ARBA" id="ARBA00022737"/>
    </source>
</evidence>
<dbReference type="PROSITE" id="PS51205">
    <property type="entry name" value="VPS9"/>
    <property type="match status" value="1"/>
</dbReference>
<evidence type="ECO:0000256" key="1">
    <source>
        <dbReference type="ARBA" id="ARBA00022658"/>
    </source>
</evidence>
<gene>
    <name evidence="5" type="ORF">H310_04764</name>
</gene>
<dbReference type="InterPro" id="IPR003123">
    <property type="entry name" value="VPS9"/>
</dbReference>
<reference evidence="5" key="1">
    <citation type="submission" date="2013-12" db="EMBL/GenBank/DDBJ databases">
        <title>The Genome Sequence of Aphanomyces invadans NJM9701.</title>
        <authorList>
            <consortium name="The Broad Institute Genomics Platform"/>
            <person name="Russ C."/>
            <person name="Tyler B."/>
            <person name="van West P."/>
            <person name="Dieguez-Uribeondo J."/>
            <person name="Young S.K."/>
            <person name="Zeng Q."/>
            <person name="Gargeya S."/>
            <person name="Fitzgerald M."/>
            <person name="Abouelleil A."/>
            <person name="Alvarado L."/>
            <person name="Chapman S.B."/>
            <person name="Gainer-Dewar J."/>
            <person name="Goldberg J."/>
            <person name="Griggs A."/>
            <person name="Gujja S."/>
            <person name="Hansen M."/>
            <person name="Howarth C."/>
            <person name="Imamovic A."/>
            <person name="Ireland A."/>
            <person name="Larimer J."/>
            <person name="McCowan C."/>
            <person name="Murphy C."/>
            <person name="Pearson M."/>
            <person name="Poon T.W."/>
            <person name="Priest M."/>
            <person name="Roberts A."/>
            <person name="Saif S."/>
            <person name="Shea T."/>
            <person name="Sykes S."/>
            <person name="Wortman J."/>
            <person name="Nusbaum C."/>
            <person name="Birren B."/>
        </authorList>
    </citation>
    <scope>NUCLEOTIDE SEQUENCE [LARGE SCALE GENOMIC DNA]</scope>
    <source>
        <strain evidence="5">NJM9701</strain>
    </source>
</reference>
<dbReference type="STRING" id="157072.A0A024UE14"/>
<protein>
    <recommendedName>
        <fullName evidence="4">VPS9 domain-containing protein</fullName>
    </recommendedName>
</protein>
<feature type="domain" description="VPS9" evidence="4">
    <location>
        <begin position="270"/>
        <end position="425"/>
    </location>
</feature>
<dbReference type="VEuPathDB" id="FungiDB:H310_04764"/>
<dbReference type="GeneID" id="20081814"/>
<evidence type="ECO:0000259" key="4">
    <source>
        <dbReference type="PROSITE" id="PS51205"/>
    </source>
</evidence>
<proteinExistence type="predicted"/>
<evidence type="ECO:0000256" key="3">
    <source>
        <dbReference type="PROSITE-ProRule" id="PRU00235"/>
    </source>
</evidence>
<dbReference type="Gene3D" id="2.130.10.30">
    <property type="entry name" value="Regulator of chromosome condensation 1/beta-lactamase-inhibitor protein II"/>
    <property type="match status" value="2"/>
</dbReference>
<dbReference type="PRINTS" id="PR00633">
    <property type="entry name" value="RCCNDNSATION"/>
</dbReference>
<dbReference type="InterPro" id="IPR000408">
    <property type="entry name" value="Reg_chr_condens"/>
</dbReference>
<dbReference type="AlphaFoldDB" id="A0A024UE14"/>
<dbReference type="InterPro" id="IPR051553">
    <property type="entry name" value="Ran_GTPase-activating"/>
</dbReference>
<feature type="repeat" description="RCC1" evidence="3">
    <location>
        <begin position="594"/>
        <end position="669"/>
    </location>
</feature>
<dbReference type="SUPFAM" id="SSF50985">
    <property type="entry name" value="RCC1/BLIP-II"/>
    <property type="match status" value="1"/>
</dbReference>
<dbReference type="Gene3D" id="1.20.1050.80">
    <property type="entry name" value="VPS9 domain"/>
    <property type="match status" value="1"/>
</dbReference>
<sequence length="829" mass="90264">MSTNPFMVAVELHFPQLLQQVRELTRHNGDAPSSTIKFLVCVPQSLSLLTGMVTIADVATHVLVADATVGMYQTLDGRRVAIVGSSIVTKEGFDGVPARSVRIVMTDTFAHASIGPPDSYQVLRLQRICNAVWIQCLLLHINRPFVGGVAVPEDMGEMDCATFRRYLAMIRAYPESAAVFSSLDVFVHDVFEPTTSASKKRPQHYLTPRRLRHVWTKCVDLLDDTGTLDTPLLAPTHVQHRHLQLAQAVESYLMEQVHDVVFAAVVFRCRKQDDAVRHTWRLLEHATPRDFNIAREFQCEQRQAIDLIANTHVECHSPLAMLMQLKRALTALNDAISRHLVRHRTNTPRDASIAQYLSTDDVLDQLLFVLVQVSKQCPAFPLAAIVTYIQEYHFVNSSVSALGFALANFQVALEWFTSHSDDDVPPPRPVVVEPVPPLAAVTTSLATAATCTTLRVMGSAPFAGQIIRDTVRNISCGPRWFAIVSDAGDVSTWGDASGGRLGVTLLTTTRLDVPTAIPQLQHVVQVSCGGWHVLACDLNGHVYSWGSNVNGQLGLECPNVSMVPTPTLVEDLVGTYISAVASGDGHSLALTSSGQVYSWGSNRFDQLGRDLQQGWTFQVGRVDHDWGGRNLRFERRCGTACSDMVDQVAPGAAMRIAAGSFHSAVITRDGALFMWGCGHSGQLGLGSFMDASVPTQVLQLAHDEVSVAHVGCGAKYSCVLLASGHALIAGQLVDHDRVVLSSTWFVKVPTPDDVDDAAFASHFVSISCGPAHCAFVNVRGNVLMWGTNAQGQILPQDGTVDVVHPPRWLASRVAHVTCGESHTMLAIVE</sequence>
<dbReference type="PROSITE" id="PS00626">
    <property type="entry name" value="RCC1_2"/>
    <property type="match status" value="2"/>
</dbReference>
<dbReference type="InterPro" id="IPR058923">
    <property type="entry name" value="RCC1-like_dom"/>
</dbReference>
<evidence type="ECO:0000313" key="5">
    <source>
        <dbReference type="EMBL" id="ETW04504.1"/>
    </source>
</evidence>
<dbReference type="PANTHER" id="PTHR45982:SF1">
    <property type="entry name" value="REGULATOR OF CHROMOSOME CONDENSATION"/>
    <property type="match status" value="1"/>
</dbReference>
<keyword evidence="2" id="KW-0677">Repeat</keyword>
<dbReference type="RefSeq" id="XP_008867460.1">
    <property type="nucleotide sequence ID" value="XM_008869238.1"/>
</dbReference>
<feature type="repeat" description="RCC1" evidence="3">
    <location>
        <begin position="670"/>
        <end position="723"/>
    </location>
</feature>
<dbReference type="InterPro" id="IPR037191">
    <property type="entry name" value="VPS9_dom_sf"/>
</dbReference>
<dbReference type="OrthoDB" id="5981550at2759"/>
<dbReference type="InterPro" id="IPR009091">
    <property type="entry name" value="RCC1/BLIP-II"/>
</dbReference>
<keyword evidence="1" id="KW-0344">Guanine-nucleotide releasing factor</keyword>
<dbReference type="Pfam" id="PF25390">
    <property type="entry name" value="WD40_RLD"/>
    <property type="match status" value="1"/>
</dbReference>
<dbReference type="eggNOG" id="KOG0941">
    <property type="taxonomic scope" value="Eukaryota"/>
</dbReference>
<organism evidence="5">
    <name type="scientific">Aphanomyces invadans</name>
    <dbReference type="NCBI Taxonomy" id="157072"/>
    <lineage>
        <taxon>Eukaryota</taxon>
        <taxon>Sar</taxon>
        <taxon>Stramenopiles</taxon>
        <taxon>Oomycota</taxon>
        <taxon>Saprolegniomycetes</taxon>
        <taxon>Saprolegniales</taxon>
        <taxon>Verrucalvaceae</taxon>
        <taxon>Aphanomyces</taxon>
    </lineage>
</organism>
<dbReference type="PROSITE" id="PS50012">
    <property type="entry name" value="RCC1_3"/>
    <property type="match status" value="5"/>
</dbReference>
<dbReference type="PANTHER" id="PTHR45982">
    <property type="entry name" value="REGULATOR OF CHROMOSOME CONDENSATION"/>
    <property type="match status" value="1"/>
</dbReference>
<feature type="repeat" description="RCC1" evidence="3">
    <location>
        <begin position="540"/>
        <end position="593"/>
    </location>
</feature>
<name>A0A024UE14_9STRA</name>
<dbReference type="SUPFAM" id="SSF109993">
    <property type="entry name" value="VPS9 domain"/>
    <property type="match status" value="1"/>
</dbReference>
<dbReference type="EMBL" id="KI913958">
    <property type="protein sequence ID" value="ETW04504.1"/>
    <property type="molecule type" value="Genomic_DNA"/>
</dbReference>